<feature type="domain" description="PNPLA" evidence="5">
    <location>
        <begin position="24"/>
        <end position="208"/>
    </location>
</feature>
<dbReference type="GO" id="GO:0047499">
    <property type="term" value="F:calcium-independent phospholipase A2 activity"/>
    <property type="evidence" value="ECO:0007669"/>
    <property type="project" value="TreeGrafter"/>
</dbReference>
<dbReference type="PANTHER" id="PTHR24185">
    <property type="entry name" value="CALCIUM-INDEPENDENT PHOSPHOLIPASE A2-GAMMA"/>
    <property type="match status" value="1"/>
</dbReference>
<accession>A0A9P8IIN5</accession>
<keyword evidence="7" id="KW-1185">Reference proteome</keyword>
<keyword evidence="3 4" id="KW-0443">Lipid metabolism</keyword>
<keyword evidence="1 4" id="KW-0378">Hydrolase</keyword>
<dbReference type="Pfam" id="PF01734">
    <property type="entry name" value="Patatin"/>
    <property type="match status" value="1"/>
</dbReference>
<evidence type="ECO:0000313" key="6">
    <source>
        <dbReference type="EMBL" id="KAH0551782.1"/>
    </source>
</evidence>
<dbReference type="PANTHER" id="PTHR24185:SF1">
    <property type="entry name" value="CALCIUM-INDEPENDENT PHOSPHOLIPASE A2-GAMMA"/>
    <property type="match status" value="1"/>
</dbReference>
<evidence type="ECO:0000259" key="5">
    <source>
        <dbReference type="PROSITE" id="PS51635"/>
    </source>
</evidence>
<dbReference type="InterPro" id="IPR016035">
    <property type="entry name" value="Acyl_Trfase/lysoPLipase"/>
</dbReference>
<feature type="short sequence motif" description="GXSXG" evidence="4">
    <location>
        <begin position="70"/>
        <end position="74"/>
    </location>
</feature>
<comment type="caution">
    <text evidence="6">The sequence shown here is derived from an EMBL/GenBank/DDBJ whole genome shotgun (WGS) entry which is preliminary data.</text>
</comment>
<proteinExistence type="predicted"/>
<evidence type="ECO:0000256" key="3">
    <source>
        <dbReference type="ARBA" id="ARBA00023098"/>
    </source>
</evidence>
<evidence type="ECO:0000256" key="4">
    <source>
        <dbReference type="PROSITE-ProRule" id="PRU01161"/>
    </source>
</evidence>
<evidence type="ECO:0000256" key="1">
    <source>
        <dbReference type="ARBA" id="ARBA00022801"/>
    </source>
</evidence>
<dbReference type="GO" id="GO:0046486">
    <property type="term" value="P:glycerolipid metabolic process"/>
    <property type="evidence" value="ECO:0007669"/>
    <property type="project" value="UniProtKB-ARBA"/>
</dbReference>
<dbReference type="InterPro" id="IPR002641">
    <property type="entry name" value="PNPLA_dom"/>
</dbReference>
<dbReference type="SUPFAM" id="SSF52151">
    <property type="entry name" value="FabD/lysophospholipase-like"/>
    <property type="match status" value="1"/>
</dbReference>
<organism evidence="6 7">
    <name type="scientific">Trichoglossum hirsutum</name>
    <dbReference type="NCBI Taxonomy" id="265104"/>
    <lineage>
        <taxon>Eukaryota</taxon>
        <taxon>Fungi</taxon>
        <taxon>Dikarya</taxon>
        <taxon>Ascomycota</taxon>
        <taxon>Pezizomycotina</taxon>
        <taxon>Geoglossomycetes</taxon>
        <taxon>Geoglossales</taxon>
        <taxon>Geoglossaceae</taxon>
        <taxon>Trichoglossum</taxon>
    </lineage>
</organism>
<gene>
    <name evidence="6" type="ORF">GP486_007001</name>
</gene>
<feature type="active site" description="Nucleophile" evidence="4">
    <location>
        <position position="72"/>
    </location>
</feature>
<dbReference type="EMBL" id="JAGHQM010001778">
    <property type="protein sequence ID" value="KAH0551782.1"/>
    <property type="molecule type" value="Genomic_DNA"/>
</dbReference>
<dbReference type="PROSITE" id="PS51635">
    <property type="entry name" value="PNPLA"/>
    <property type="match status" value="1"/>
</dbReference>
<dbReference type="CDD" id="cd07216">
    <property type="entry name" value="Pat17_PNPLA8_PNPLA9_like3"/>
    <property type="match status" value="1"/>
</dbReference>
<dbReference type="GO" id="GO:0016042">
    <property type="term" value="P:lipid catabolic process"/>
    <property type="evidence" value="ECO:0007669"/>
    <property type="project" value="UniProtKB-UniRule"/>
</dbReference>
<dbReference type="Proteomes" id="UP000750711">
    <property type="component" value="Unassembled WGS sequence"/>
</dbReference>
<sequence length="340" mass="37390">MAQALAQDRGGEPNPVDESGICLLSLDGGGVRGLSTLYILKGLMSRLNHERQRKNLPPVKPCEVFDLMGGTSTGGHVLIAIMLGRLEMDVDECVSAYSRLMESIFEEKSSWLPFSWTGQTKAQFDSTRLKSAIEDVLTRHGASTTDLLNNGNPCGCRVLPDELDIPVTIRDAALATSAATGFFDPVSIGARRFVDGGLIANNPVDEVEGEASNIWCSETGDLKPLVKCFISIGTGHAGMRAIEDSLLKFLSITLVDIATETENTERKFIARWRQHYDEKRYYRLNVEQGLQGIGLAEYREQGAIEAATESYLNHQVQKSRVRECVANLGQKQSVYLENFA</sequence>
<dbReference type="GO" id="GO:0016020">
    <property type="term" value="C:membrane"/>
    <property type="evidence" value="ECO:0007669"/>
    <property type="project" value="TreeGrafter"/>
</dbReference>
<dbReference type="AlphaFoldDB" id="A0A9P8IIN5"/>
<evidence type="ECO:0000256" key="2">
    <source>
        <dbReference type="ARBA" id="ARBA00022963"/>
    </source>
</evidence>
<dbReference type="GO" id="GO:0019369">
    <property type="term" value="P:arachidonate metabolic process"/>
    <property type="evidence" value="ECO:0007669"/>
    <property type="project" value="TreeGrafter"/>
</dbReference>
<evidence type="ECO:0000313" key="7">
    <source>
        <dbReference type="Proteomes" id="UP000750711"/>
    </source>
</evidence>
<dbReference type="Gene3D" id="3.40.1090.10">
    <property type="entry name" value="Cytosolic phospholipase A2 catalytic domain"/>
    <property type="match status" value="1"/>
</dbReference>
<feature type="short sequence motif" description="GXGXXG" evidence="4">
    <location>
        <begin position="28"/>
        <end position="33"/>
    </location>
</feature>
<name>A0A9P8IIN5_9PEZI</name>
<protein>
    <recommendedName>
        <fullName evidence="5">PNPLA domain-containing protein</fullName>
    </recommendedName>
</protein>
<reference evidence="6" key="1">
    <citation type="submission" date="2021-03" db="EMBL/GenBank/DDBJ databases">
        <title>Comparative genomics and phylogenomic investigation of the class Geoglossomycetes provide insights into ecological specialization and systematics.</title>
        <authorList>
            <person name="Melie T."/>
            <person name="Pirro S."/>
            <person name="Miller A.N."/>
            <person name="Quandt A."/>
        </authorList>
    </citation>
    <scope>NUCLEOTIDE SEQUENCE</scope>
    <source>
        <strain evidence="6">CAQ_001_2017</strain>
    </source>
</reference>
<keyword evidence="2 4" id="KW-0442">Lipid degradation</keyword>
<feature type="short sequence motif" description="DGA/G" evidence="4">
    <location>
        <begin position="195"/>
        <end position="197"/>
    </location>
</feature>
<feature type="active site" description="Proton acceptor" evidence="4">
    <location>
        <position position="195"/>
    </location>
</feature>